<dbReference type="PIRSF" id="PIRSF006060">
    <property type="entry name" value="AA_transporter"/>
    <property type="match status" value="1"/>
</dbReference>
<evidence type="ECO:0000256" key="1">
    <source>
        <dbReference type="ARBA" id="ARBA00004141"/>
    </source>
</evidence>
<keyword evidence="2" id="KW-0813">Transport</keyword>
<feature type="transmembrane region" description="Helical" evidence="6">
    <location>
        <begin position="31"/>
        <end position="50"/>
    </location>
</feature>
<feature type="transmembrane region" description="Helical" evidence="6">
    <location>
        <begin position="62"/>
        <end position="85"/>
    </location>
</feature>
<keyword evidence="5 6" id="KW-0472">Membrane</keyword>
<feature type="transmembrane region" description="Helical" evidence="6">
    <location>
        <begin position="290"/>
        <end position="311"/>
    </location>
</feature>
<gene>
    <name evidence="7" type="ORF">C5L14_27860</name>
</gene>
<evidence type="ECO:0000256" key="2">
    <source>
        <dbReference type="ARBA" id="ARBA00022448"/>
    </source>
</evidence>
<accession>A0A2S9Q4Y3</accession>
<evidence type="ECO:0000313" key="8">
    <source>
        <dbReference type="Proteomes" id="UP000237682"/>
    </source>
</evidence>
<feature type="transmembrane region" description="Helical" evidence="6">
    <location>
        <begin position="479"/>
        <end position="498"/>
    </location>
</feature>
<feature type="transmembrane region" description="Helical" evidence="6">
    <location>
        <begin position="414"/>
        <end position="436"/>
    </location>
</feature>
<dbReference type="OrthoDB" id="8274074at2"/>
<evidence type="ECO:0000313" key="7">
    <source>
        <dbReference type="EMBL" id="PRH84354.1"/>
    </source>
</evidence>
<feature type="transmembrane region" description="Helical" evidence="6">
    <location>
        <begin position="251"/>
        <end position="269"/>
    </location>
</feature>
<comment type="caution">
    <text evidence="7">The sequence shown here is derived from an EMBL/GenBank/DDBJ whole genome shotgun (WGS) entry which is preliminary data.</text>
</comment>
<feature type="transmembrane region" description="Helical" evidence="6">
    <location>
        <begin position="388"/>
        <end position="408"/>
    </location>
</feature>
<dbReference type="PANTHER" id="PTHR45649">
    <property type="entry name" value="AMINO-ACID PERMEASE BAT1"/>
    <property type="match status" value="1"/>
</dbReference>
<keyword evidence="8" id="KW-1185">Reference proteome</keyword>
<evidence type="ECO:0000256" key="6">
    <source>
        <dbReference type="SAM" id="Phobius"/>
    </source>
</evidence>
<comment type="subcellular location">
    <subcellularLocation>
        <location evidence="1">Membrane</location>
        <topology evidence="1">Multi-pass membrane protein</topology>
    </subcellularLocation>
</comment>
<dbReference type="GO" id="GO:0016020">
    <property type="term" value="C:membrane"/>
    <property type="evidence" value="ECO:0007669"/>
    <property type="project" value="UniProtKB-SubCell"/>
</dbReference>
<dbReference type="AlphaFoldDB" id="A0A2S9Q4Y3"/>
<dbReference type="Gene3D" id="1.20.1740.10">
    <property type="entry name" value="Amino acid/polyamine transporter I"/>
    <property type="match status" value="1"/>
</dbReference>
<protein>
    <submittedName>
        <fullName evidence="7">Amino acid permease</fullName>
    </submittedName>
</protein>
<keyword evidence="3 6" id="KW-0812">Transmembrane</keyword>
<dbReference type="GO" id="GO:0022857">
    <property type="term" value="F:transmembrane transporter activity"/>
    <property type="evidence" value="ECO:0007669"/>
    <property type="project" value="InterPro"/>
</dbReference>
<evidence type="ECO:0000256" key="4">
    <source>
        <dbReference type="ARBA" id="ARBA00022989"/>
    </source>
</evidence>
<dbReference type="InterPro" id="IPR002293">
    <property type="entry name" value="AA/rel_permease1"/>
</dbReference>
<dbReference type="Pfam" id="PF13520">
    <property type="entry name" value="AA_permease_2"/>
    <property type="match status" value="1"/>
</dbReference>
<feature type="transmembrane region" description="Helical" evidence="6">
    <location>
        <begin position="342"/>
        <end position="367"/>
    </location>
</feature>
<name>A0A2S9Q4Y3_9HYPH</name>
<feature type="transmembrane region" description="Helical" evidence="6">
    <location>
        <begin position="106"/>
        <end position="130"/>
    </location>
</feature>
<feature type="transmembrane region" description="Helical" evidence="6">
    <location>
        <begin position="457"/>
        <end position="473"/>
    </location>
</feature>
<dbReference type="PANTHER" id="PTHR45649:SF26">
    <property type="entry name" value="OS04G0435100 PROTEIN"/>
    <property type="match status" value="1"/>
</dbReference>
<dbReference type="Proteomes" id="UP000237682">
    <property type="component" value="Unassembled WGS sequence"/>
</dbReference>
<dbReference type="EMBL" id="PUEJ01000014">
    <property type="protein sequence ID" value="PRH84354.1"/>
    <property type="molecule type" value="Genomic_DNA"/>
</dbReference>
<sequence length="530" mass="55817">MSGSTDEDVKVLHSMGYAQELARRMGGFSNFAISFSIICILAGGITSFPLAMATGSGFEATIGWVIGGVFALVVAACLGQIGSAYPTAGGLYHWSSILGGRGWGWATAWINLLGLIFVVASVNVGVWLLFRDLVLSGVFHVDVTAWTSVTTDPLPSGMTAEQAKAINSSAYTAQVVAVCLITLVQALINHFGIKLTTLLTDFSGYLILVVAVVLTLTFLGWGASWDFSRLTTFVNNTGDPGGNYVPEARPAFIAFLVGLLYPLYTITGFDASAHTSEETQNARVAVPRGMIHSVFWSLVFGFAMAVSFVLASPDLAQTAKDGGAGWFNLFNNLPAPGLLKDVLAIGIVLANFICALAGLTSTSRMIYAFARDGGLPASGVWKGVSPTWRTPVAAIWLGAVLSVAATLYSPAFAALAAGCALFLYVSYAMPIAAGLLAEGKTWTEFGPFRLGIWSKPLGAIAVLGVLVLMYAGIQPPFDILINYAIGLLVLLLVLWFGIEARRFKGPPIGGDIAKRASEIAEAEKAVGQST</sequence>
<reference evidence="7 8" key="1">
    <citation type="submission" date="2018-02" db="EMBL/GenBank/DDBJ databases">
        <title>Whole genome sequencing of endophytic bacterium.</title>
        <authorList>
            <person name="Eedara R."/>
            <person name="Podile A.R."/>
        </authorList>
    </citation>
    <scope>NUCLEOTIDE SEQUENCE [LARGE SCALE GENOMIC DNA]</scope>
    <source>
        <strain evidence="7 8">RP1T</strain>
    </source>
</reference>
<organism evidence="7 8">
    <name type="scientific">Labrys okinawensis</name>
    <dbReference type="NCBI Taxonomy" id="346911"/>
    <lineage>
        <taxon>Bacteria</taxon>
        <taxon>Pseudomonadati</taxon>
        <taxon>Pseudomonadota</taxon>
        <taxon>Alphaproteobacteria</taxon>
        <taxon>Hyphomicrobiales</taxon>
        <taxon>Xanthobacteraceae</taxon>
        <taxon>Labrys</taxon>
    </lineage>
</organism>
<evidence type="ECO:0000256" key="5">
    <source>
        <dbReference type="ARBA" id="ARBA00023136"/>
    </source>
</evidence>
<feature type="transmembrane region" description="Helical" evidence="6">
    <location>
        <begin position="205"/>
        <end position="223"/>
    </location>
</feature>
<keyword evidence="4 6" id="KW-1133">Transmembrane helix</keyword>
<proteinExistence type="predicted"/>
<evidence type="ECO:0000256" key="3">
    <source>
        <dbReference type="ARBA" id="ARBA00022692"/>
    </source>
</evidence>
<feature type="transmembrane region" description="Helical" evidence="6">
    <location>
        <begin position="171"/>
        <end position="193"/>
    </location>
</feature>
<dbReference type="RefSeq" id="WP_105865316.1">
    <property type="nucleotide sequence ID" value="NZ_PUEJ01000014.1"/>
</dbReference>